<evidence type="ECO:0000313" key="2">
    <source>
        <dbReference type="EMBL" id="SKC75950.1"/>
    </source>
</evidence>
<dbReference type="AlphaFoldDB" id="A0A1T5LJ10"/>
<feature type="region of interest" description="Disordered" evidence="1">
    <location>
        <begin position="59"/>
        <end position="78"/>
    </location>
</feature>
<gene>
    <name evidence="2" type="ORF">SAMN05660236_3320</name>
</gene>
<dbReference type="Proteomes" id="UP000190961">
    <property type="component" value="Unassembled WGS sequence"/>
</dbReference>
<organism evidence="2 3">
    <name type="scientific">Ohtaekwangia koreensis</name>
    <dbReference type="NCBI Taxonomy" id="688867"/>
    <lineage>
        <taxon>Bacteria</taxon>
        <taxon>Pseudomonadati</taxon>
        <taxon>Bacteroidota</taxon>
        <taxon>Cytophagia</taxon>
        <taxon>Cytophagales</taxon>
        <taxon>Fulvivirgaceae</taxon>
        <taxon>Ohtaekwangia</taxon>
    </lineage>
</organism>
<reference evidence="2 3" key="1">
    <citation type="submission" date="2017-02" db="EMBL/GenBank/DDBJ databases">
        <authorList>
            <person name="Peterson S.W."/>
        </authorList>
    </citation>
    <scope>NUCLEOTIDE SEQUENCE [LARGE SCALE GENOMIC DNA]</scope>
    <source>
        <strain evidence="2 3">DSM 25262</strain>
    </source>
</reference>
<evidence type="ECO:0000256" key="1">
    <source>
        <dbReference type="SAM" id="MobiDB-lite"/>
    </source>
</evidence>
<dbReference type="STRING" id="688867.SAMN05660236_3320"/>
<sequence length="78" mass="8829">MGRPPVLPKKKKDGFWLEIRNKGAKSGGTILIRDTYEAMMQAARQYEITKDVVILGEHRNGKKVEDASRKRKSTAEAE</sequence>
<proteinExistence type="predicted"/>
<dbReference type="OrthoDB" id="1446682at2"/>
<keyword evidence="3" id="KW-1185">Reference proteome</keyword>
<name>A0A1T5LJ10_9BACT</name>
<evidence type="ECO:0000313" key="3">
    <source>
        <dbReference type="Proteomes" id="UP000190961"/>
    </source>
</evidence>
<accession>A0A1T5LJ10</accession>
<dbReference type="RefSeq" id="WP_079687858.1">
    <property type="nucleotide sequence ID" value="NZ_FUZU01000002.1"/>
</dbReference>
<protein>
    <submittedName>
        <fullName evidence="2">Uncharacterized protein</fullName>
    </submittedName>
</protein>
<dbReference type="EMBL" id="FUZU01000002">
    <property type="protein sequence ID" value="SKC75950.1"/>
    <property type="molecule type" value="Genomic_DNA"/>
</dbReference>